<name>A0A5N6H2U5_ASPFL</name>
<keyword evidence="2 5" id="KW-0853">WD repeat</keyword>
<evidence type="ECO:0000256" key="6">
    <source>
        <dbReference type="SAM" id="MobiDB-lite"/>
    </source>
</evidence>
<dbReference type="VEuPathDB" id="FungiDB:F9C07_2205171"/>
<evidence type="ECO:0000256" key="2">
    <source>
        <dbReference type="ARBA" id="ARBA00022574"/>
    </source>
</evidence>
<reference evidence="8" key="1">
    <citation type="submission" date="2019-04" db="EMBL/GenBank/DDBJ databases">
        <title>Friends and foes A comparative genomics study of 23 Aspergillus species from section Flavi.</title>
        <authorList>
            <consortium name="DOE Joint Genome Institute"/>
            <person name="Kjaerbolling I."/>
            <person name="Vesth T."/>
            <person name="Frisvad J.C."/>
            <person name="Nybo J.L."/>
            <person name="Theobald S."/>
            <person name="Kildgaard S."/>
            <person name="Isbrandt T."/>
            <person name="Kuo A."/>
            <person name="Sato A."/>
            <person name="Lyhne E.K."/>
            <person name="Kogle M.E."/>
            <person name="Wiebenga A."/>
            <person name="Kun R.S."/>
            <person name="Lubbers R.J."/>
            <person name="Makela M.R."/>
            <person name="Barry K."/>
            <person name="Chovatia M."/>
            <person name="Clum A."/>
            <person name="Daum C."/>
            <person name="Haridas S."/>
            <person name="He G."/>
            <person name="LaButti K."/>
            <person name="Lipzen A."/>
            <person name="Mondo S."/>
            <person name="Riley R."/>
            <person name="Salamov A."/>
            <person name="Simmons B.A."/>
            <person name="Magnuson J.K."/>
            <person name="Henrissat B."/>
            <person name="Mortensen U.H."/>
            <person name="Larsen T.O."/>
            <person name="Devries R.P."/>
            <person name="Grigoriev I.V."/>
            <person name="Machida M."/>
            <person name="Baker S.E."/>
            <person name="Andersen M.R."/>
        </authorList>
    </citation>
    <scope>NUCLEOTIDE SEQUENCE [LARGE SCALE GENOMIC DNA]</scope>
    <source>
        <strain evidence="8">CBS 121.62</strain>
    </source>
</reference>
<keyword evidence="4" id="KW-0539">Nucleus</keyword>
<organism evidence="8">
    <name type="scientific">Aspergillus flavus</name>
    <dbReference type="NCBI Taxonomy" id="5059"/>
    <lineage>
        <taxon>Eukaryota</taxon>
        <taxon>Fungi</taxon>
        <taxon>Dikarya</taxon>
        <taxon>Ascomycota</taxon>
        <taxon>Pezizomycotina</taxon>
        <taxon>Eurotiomycetes</taxon>
        <taxon>Eurotiomycetidae</taxon>
        <taxon>Eurotiales</taxon>
        <taxon>Aspergillaceae</taxon>
        <taxon>Aspergillus</taxon>
        <taxon>Aspergillus subgen. Circumdati</taxon>
    </lineage>
</organism>
<dbReference type="AlphaFoldDB" id="A0A5N6H2U5"/>
<evidence type="ECO:0000256" key="5">
    <source>
        <dbReference type="PROSITE-ProRule" id="PRU00221"/>
    </source>
</evidence>
<comment type="subcellular location">
    <subcellularLocation>
        <location evidence="1">Nucleus</location>
    </subcellularLocation>
</comment>
<dbReference type="PANTHER" id="PTHR19848:SF0">
    <property type="entry name" value="NOTCHLESS PROTEIN HOMOLOG 1"/>
    <property type="match status" value="1"/>
</dbReference>
<dbReference type="Proteomes" id="UP000325434">
    <property type="component" value="Unassembled WGS sequence"/>
</dbReference>
<dbReference type="InterPro" id="IPR015943">
    <property type="entry name" value="WD40/YVTN_repeat-like_dom_sf"/>
</dbReference>
<feature type="compositionally biased region" description="Basic and acidic residues" evidence="6">
    <location>
        <begin position="148"/>
        <end position="172"/>
    </location>
</feature>
<dbReference type="Gene3D" id="2.130.10.10">
    <property type="entry name" value="YVTN repeat-like/Quinoprotein amine dehydrogenase"/>
    <property type="match status" value="2"/>
</dbReference>
<feature type="region of interest" description="Disordered" evidence="6">
    <location>
        <begin position="148"/>
        <end position="179"/>
    </location>
</feature>
<dbReference type="SUPFAM" id="SSF50978">
    <property type="entry name" value="WD40 repeat-like"/>
    <property type="match status" value="1"/>
</dbReference>
<dbReference type="EMBL" id="ML734583">
    <property type="protein sequence ID" value="KAB8248124.1"/>
    <property type="molecule type" value="Genomic_DNA"/>
</dbReference>
<dbReference type="VEuPathDB" id="FungiDB:AFLA_010529"/>
<evidence type="ECO:0000256" key="3">
    <source>
        <dbReference type="ARBA" id="ARBA00022737"/>
    </source>
</evidence>
<dbReference type="InterPro" id="IPR024977">
    <property type="entry name" value="Apc4-like_WD40_dom"/>
</dbReference>
<evidence type="ECO:0000259" key="7">
    <source>
        <dbReference type="Pfam" id="PF12894"/>
    </source>
</evidence>
<dbReference type="InterPro" id="IPR036322">
    <property type="entry name" value="WD40_repeat_dom_sf"/>
</dbReference>
<dbReference type="PANTHER" id="PTHR19848">
    <property type="entry name" value="WD40 REPEAT PROTEIN"/>
    <property type="match status" value="1"/>
</dbReference>
<keyword evidence="3" id="KW-0677">Repeat</keyword>
<sequence length="370" mass="41837">MGYMNQPKFMELYAYALESDFQIPDGESAAWAPGHPFHWGQELDKIILGGVGSSLSLSPDDQFLAVGVGQNIHVYSTFTREYVETLTGHLDEVSRVFFASRMIGCGLYTLVSSAEGSIVIWELDRDGKNVSAEKENKSQRIENGICHPEQHRSERDARRRNSALREHQEYRGQRKSVSPSRAYRHDYGLLEDKCGLVLSLLPPNTSLFSQGSPKAVVYVYDIEKAEEVLHFEGCEHWARSLDWSPDGKLLAVGASDSSVRVLDPYTGEEKIGWRLKFDNRLMRRFAGIQGVKFIDAGRKLMFRSTVGFTEVYDLQLTKQQFARGPECQLERGSTSKPIYTADSSLPVVSDADGAVRFWRHCDFRDTDPYL</sequence>
<evidence type="ECO:0000256" key="4">
    <source>
        <dbReference type="ARBA" id="ARBA00023242"/>
    </source>
</evidence>
<protein>
    <submittedName>
        <fullName evidence="8">WD40-repeat-containing domain protein</fullName>
    </submittedName>
</protein>
<dbReference type="PROSITE" id="PS50082">
    <property type="entry name" value="WD_REPEATS_2"/>
    <property type="match status" value="1"/>
</dbReference>
<dbReference type="VEuPathDB" id="FungiDB:AFLA_010528"/>
<feature type="repeat" description="WD" evidence="5">
    <location>
        <begin position="231"/>
        <end position="263"/>
    </location>
</feature>
<dbReference type="GO" id="GO:0000027">
    <property type="term" value="P:ribosomal large subunit assembly"/>
    <property type="evidence" value="ECO:0007669"/>
    <property type="project" value="TreeGrafter"/>
</dbReference>
<dbReference type="InterPro" id="IPR001680">
    <property type="entry name" value="WD40_rpt"/>
</dbReference>
<evidence type="ECO:0000313" key="8">
    <source>
        <dbReference type="EMBL" id="KAB8248124.1"/>
    </source>
</evidence>
<dbReference type="SMART" id="SM00320">
    <property type="entry name" value="WD40"/>
    <property type="match status" value="3"/>
</dbReference>
<dbReference type="GO" id="GO:0005730">
    <property type="term" value="C:nucleolus"/>
    <property type="evidence" value="ECO:0007669"/>
    <property type="project" value="TreeGrafter"/>
</dbReference>
<evidence type="ECO:0000256" key="1">
    <source>
        <dbReference type="ARBA" id="ARBA00004123"/>
    </source>
</evidence>
<gene>
    <name evidence="8" type="ORF">BDV35DRAFT_379344</name>
</gene>
<accession>A0A5N6H2U5</accession>
<feature type="domain" description="Anaphase-promoting complex subunit 4-like WD40" evidence="7">
    <location>
        <begin position="235"/>
        <end position="270"/>
    </location>
</feature>
<dbReference type="Pfam" id="PF12894">
    <property type="entry name" value="ANAPC4_WD40"/>
    <property type="match status" value="1"/>
</dbReference>
<proteinExistence type="predicted"/>